<dbReference type="AlphaFoldDB" id="A0A7G6YH33"/>
<evidence type="ECO:0000313" key="9">
    <source>
        <dbReference type="Proteomes" id="UP000515511"/>
    </source>
</evidence>
<dbReference type="Gene3D" id="3.20.20.100">
    <property type="entry name" value="NADP-dependent oxidoreductase domain"/>
    <property type="match status" value="1"/>
</dbReference>
<evidence type="ECO:0000256" key="1">
    <source>
        <dbReference type="ARBA" id="ARBA00007905"/>
    </source>
</evidence>
<feature type="domain" description="NADP-dependent oxidoreductase" evidence="7">
    <location>
        <begin position="4"/>
        <end position="244"/>
    </location>
</feature>
<dbReference type="SUPFAM" id="SSF51430">
    <property type="entry name" value="NAD(P)-linked oxidoreductase"/>
    <property type="match status" value="1"/>
</dbReference>
<evidence type="ECO:0000256" key="3">
    <source>
        <dbReference type="ARBA" id="ARBA00023002"/>
    </source>
</evidence>
<accession>A0A7G6YH33</accession>
<dbReference type="InterPro" id="IPR018170">
    <property type="entry name" value="Aldo/ket_reductase_CS"/>
</dbReference>
<dbReference type="InterPro" id="IPR023210">
    <property type="entry name" value="NADP_OxRdtase_dom"/>
</dbReference>
<dbReference type="PIRSF" id="PIRSF000097">
    <property type="entry name" value="AKR"/>
    <property type="match status" value="1"/>
</dbReference>
<evidence type="ECO:0000256" key="4">
    <source>
        <dbReference type="PIRSR" id="PIRSR000097-1"/>
    </source>
</evidence>
<comment type="similarity">
    <text evidence="1">Belongs to the aldo/keto reductase family.</text>
</comment>
<keyword evidence="3" id="KW-0560">Oxidoreductase</keyword>
<proteinExistence type="inferred from homology"/>
<organism evidence="8 9">
    <name type="scientific">Leifsonia shinshuensis</name>
    <dbReference type="NCBI Taxonomy" id="150026"/>
    <lineage>
        <taxon>Bacteria</taxon>
        <taxon>Bacillati</taxon>
        <taxon>Actinomycetota</taxon>
        <taxon>Actinomycetes</taxon>
        <taxon>Micrococcales</taxon>
        <taxon>Microbacteriaceae</taxon>
        <taxon>Leifsonia</taxon>
    </lineage>
</organism>
<dbReference type="Pfam" id="PF00248">
    <property type="entry name" value="Aldo_ket_red"/>
    <property type="match status" value="1"/>
</dbReference>
<dbReference type="PANTHER" id="PTHR43827:SF3">
    <property type="entry name" value="NADP-DEPENDENT OXIDOREDUCTASE DOMAIN-CONTAINING PROTEIN"/>
    <property type="match status" value="1"/>
</dbReference>
<dbReference type="KEGG" id="lse:F1C12_17650"/>
<feature type="site" description="Lowers pKa of active site Tyr" evidence="6">
    <location>
        <position position="62"/>
    </location>
</feature>
<evidence type="ECO:0000313" key="8">
    <source>
        <dbReference type="EMBL" id="QNE37798.1"/>
    </source>
</evidence>
<evidence type="ECO:0000256" key="2">
    <source>
        <dbReference type="ARBA" id="ARBA00022857"/>
    </source>
</evidence>
<dbReference type="CDD" id="cd19071">
    <property type="entry name" value="AKR_AKR1-5-like"/>
    <property type="match status" value="1"/>
</dbReference>
<gene>
    <name evidence="8" type="ORF">F1C12_17650</name>
</gene>
<name>A0A7G6YH33_9MICO</name>
<keyword evidence="2" id="KW-0521">NADP</keyword>
<dbReference type="InterPro" id="IPR036812">
    <property type="entry name" value="NAD(P)_OxRdtase_dom_sf"/>
</dbReference>
<dbReference type="PROSITE" id="PS00798">
    <property type="entry name" value="ALDOKETO_REDUCTASE_1"/>
    <property type="match status" value="1"/>
</dbReference>
<dbReference type="EMBL" id="CP043641">
    <property type="protein sequence ID" value="QNE37798.1"/>
    <property type="molecule type" value="Genomic_DNA"/>
</dbReference>
<dbReference type="Proteomes" id="UP000515511">
    <property type="component" value="Chromosome"/>
</dbReference>
<reference evidence="9" key="1">
    <citation type="submission" date="2019-09" db="EMBL/GenBank/DDBJ databases">
        <title>Antimicrobial potential of Antarctic Bacteria.</title>
        <authorList>
            <person name="Benaud N."/>
            <person name="Edwards R.J."/>
            <person name="Ferrari B.C."/>
        </authorList>
    </citation>
    <scope>NUCLEOTIDE SEQUENCE [LARGE SCALE GENOMIC DNA]</scope>
    <source>
        <strain evidence="9">INR9</strain>
    </source>
</reference>
<protein>
    <submittedName>
        <fullName evidence="8">Aldo/keto reductase</fullName>
    </submittedName>
</protein>
<dbReference type="GO" id="GO:0016616">
    <property type="term" value="F:oxidoreductase activity, acting on the CH-OH group of donors, NAD or NADP as acceptor"/>
    <property type="evidence" value="ECO:0007669"/>
    <property type="project" value="UniProtKB-ARBA"/>
</dbReference>
<evidence type="ECO:0000256" key="5">
    <source>
        <dbReference type="PIRSR" id="PIRSR000097-2"/>
    </source>
</evidence>
<evidence type="ECO:0000256" key="6">
    <source>
        <dbReference type="PIRSR" id="PIRSR000097-3"/>
    </source>
</evidence>
<feature type="binding site" evidence="5">
    <location>
        <position position="93"/>
    </location>
    <ligand>
        <name>substrate</name>
    </ligand>
</feature>
<evidence type="ECO:0000259" key="7">
    <source>
        <dbReference type="Pfam" id="PF00248"/>
    </source>
</evidence>
<dbReference type="PANTHER" id="PTHR43827">
    <property type="entry name" value="2,5-DIKETO-D-GLUCONIC ACID REDUCTASE"/>
    <property type="match status" value="1"/>
</dbReference>
<sequence>MPLIGFGTFPLRGEEAASAIVEALDVGYRSLDTATRYRNQDAIGEGLRRSPVGREDVFITTKLPSDSVRHEQEVLEDSLAQLGTDHVDLWLIHWPPGGTASVTAWKEMVRLREAGLVRAIGVSNHAIRLFDELHAATGVYPEVAQLQWSPVHFSARYLAEARDRGIVVSAYSPFKSARLDDPTLTRIGERHGVTTTQVIVRWNMQHGVSVVPKSANRERMVRNLDALGFELSDEEMRAIDDLNELE</sequence>
<dbReference type="InterPro" id="IPR020471">
    <property type="entry name" value="AKR"/>
</dbReference>
<feature type="active site" description="Proton donor" evidence="4">
    <location>
        <position position="37"/>
    </location>
</feature>
<dbReference type="PRINTS" id="PR00069">
    <property type="entry name" value="ALDKETRDTASE"/>
</dbReference>